<keyword evidence="4" id="KW-0548">Nucleotidyltransferase</keyword>
<dbReference type="GO" id="GO:0003677">
    <property type="term" value="F:DNA binding"/>
    <property type="evidence" value="ECO:0007669"/>
    <property type="project" value="InterPro"/>
</dbReference>
<feature type="domain" description="RNA polymerase Rpb1" evidence="6">
    <location>
        <begin position="7"/>
        <end position="92"/>
    </location>
</feature>
<dbReference type="AlphaFoldDB" id="A0A7J7N8J7"/>
<name>A0A7J7N8J7_9MAGN</name>
<accession>A0A7J7N8J7</accession>
<keyword evidence="5" id="KW-0804">Transcription</keyword>
<sequence>SQKTRHYTFYYKTNKPEKHGLSCQRIFGPVKSRICVCRNYRVIGDEKEDLKFYEQYGVEFVDSRIRRYQMGYIKLARPITHAWYLKRLLNNIVNLLDKPLKELKCLVYCDV</sequence>
<dbReference type="EMBL" id="JACGCM010000981">
    <property type="protein sequence ID" value="KAF6163467.1"/>
    <property type="molecule type" value="Genomic_DNA"/>
</dbReference>
<feature type="non-terminal residue" evidence="7">
    <location>
        <position position="1"/>
    </location>
</feature>
<keyword evidence="8" id="KW-1185">Reference proteome</keyword>
<dbReference type="GO" id="GO:0006351">
    <property type="term" value="P:DNA-templated transcription"/>
    <property type="evidence" value="ECO:0007669"/>
    <property type="project" value="InterPro"/>
</dbReference>
<dbReference type="SUPFAM" id="SSF64484">
    <property type="entry name" value="beta and beta-prime subunits of DNA dependent RNA-polymerase"/>
    <property type="match status" value="1"/>
</dbReference>
<protein>
    <recommendedName>
        <fullName evidence="1">DNA-directed RNA polymerase</fullName>
        <ecNumber evidence="1">2.7.7.6</ecNumber>
    </recommendedName>
</protein>
<gene>
    <name evidence="7" type="ORF">GIB67_029316</name>
</gene>
<keyword evidence="2" id="KW-0240">DNA-directed RNA polymerase</keyword>
<evidence type="ECO:0000256" key="1">
    <source>
        <dbReference type="ARBA" id="ARBA00012418"/>
    </source>
</evidence>
<evidence type="ECO:0000256" key="2">
    <source>
        <dbReference type="ARBA" id="ARBA00022478"/>
    </source>
</evidence>
<dbReference type="InterPro" id="IPR044893">
    <property type="entry name" value="RNA_pol_Rpb1_clamp_domain"/>
</dbReference>
<evidence type="ECO:0000256" key="3">
    <source>
        <dbReference type="ARBA" id="ARBA00022679"/>
    </source>
</evidence>
<evidence type="ECO:0000313" key="8">
    <source>
        <dbReference type="Proteomes" id="UP000541444"/>
    </source>
</evidence>
<dbReference type="Pfam" id="PF04997">
    <property type="entry name" value="RNA_pol_Rpb1_1"/>
    <property type="match status" value="1"/>
</dbReference>
<reference evidence="7 8" key="1">
    <citation type="journal article" date="2020" name="IScience">
        <title>Genome Sequencing of the Endangered Kingdonia uniflora (Circaeasteraceae, Ranunculales) Reveals Potential Mechanisms of Evolutionary Specialization.</title>
        <authorList>
            <person name="Sun Y."/>
            <person name="Deng T."/>
            <person name="Zhang A."/>
            <person name="Moore M.J."/>
            <person name="Landis J.B."/>
            <person name="Lin N."/>
            <person name="Zhang H."/>
            <person name="Zhang X."/>
            <person name="Huang J."/>
            <person name="Zhang X."/>
            <person name="Sun H."/>
            <person name="Wang H."/>
        </authorList>
    </citation>
    <scope>NUCLEOTIDE SEQUENCE [LARGE SCALE GENOMIC DNA]</scope>
    <source>
        <strain evidence="7">TB1705</strain>
        <tissue evidence="7">Leaf</tissue>
    </source>
</reference>
<evidence type="ECO:0000313" key="7">
    <source>
        <dbReference type="EMBL" id="KAF6163467.1"/>
    </source>
</evidence>
<dbReference type="OrthoDB" id="1862828at2759"/>
<dbReference type="InterPro" id="IPR007080">
    <property type="entry name" value="RNA_pol_Rpb1_1"/>
</dbReference>
<dbReference type="Proteomes" id="UP000541444">
    <property type="component" value="Unassembled WGS sequence"/>
</dbReference>
<dbReference type="EC" id="2.7.7.6" evidence="1"/>
<comment type="caution">
    <text evidence="7">The sequence shown here is derived from an EMBL/GenBank/DDBJ whole genome shotgun (WGS) entry which is preliminary data.</text>
</comment>
<dbReference type="GO" id="GO:0000428">
    <property type="term" value="C:DNA-directed RNA polymerase complex"/>
    <property type="evidence" value="ECO:0007669"/>
    <property type="project" value="UniProtKB-KW"/>
</dbReference>
<dbReference type="GO" id="GO:0003899">
    <property type="term" value="F:DNA-directed RNA polymerase activity"/>
    <property type="evidence" value="ECO:0007669"/>
    <property type="project" value="UniProtKB-EC"/>
</dbReference>
<organism evidence="7 8">
    <name type="scientific">Kingdonia uniflora</name>
    <dbReference type="NCBI Taxonomy" id="39325"/>
    <lineage>
        <taxon>Eukaryota</taxon>
        <taxon>Viridiplantae</taxon>
        <taxon>Streptophyta</taxon>
        <taxon>Embryophyta</taxon>
        <taxon>Tracheophyta</taxon>
        <taxon>Spermatophyta</taxon>
        <taxon>Magnoliopsida</taxon>
        <taxon>Ranunculales</taxon>
        <taxon>Circaeasteraceae</taxon>
        <taxon>Kingdonia</taxon>
    </lineage>
</organism>
<evidence type="ECO:0000259" key="6">
    <source>
        <dbReference type="Pfam" id="PF04997"/>
    </source>
</evidence>
<proteinExistence type="predicted"/>
<keyword evidence="3" id="KW-0808">Transferase</keyword>
<evidence type="ECO:0000256" key="5">
    <source>
        <dbReference type="ARBA" id="ARBA00023163"/>
    </source>
</evidence>
<evidence type="ECO:0000256" key="4">
    <source>
        <dbReference type="ARBA" id="ARBA00022695"/>
    </source>
</evidence>
<dbReference type="Gene3D" id="4.10.860.120">
    <property type="entry name" value="RNA polymerase II, clamp domain"/>
    <property type="match status" value="1"/>
</dbReference>